<proteinExistence type="predicted"/>
<dbReference type="Gene3D" id="2.60.120.10">
    <property type="entry name" value="Jelly Rolls"/>
    <property type="match status" value="1"/>
</dbReference>
<dbReference type="OrthoDB" id="305577at2157"/>
<dbReference type="InterPro" id="IPR011051">
    <property type="entry name" value="RmlC_Cupin_sf"/>
</dbReference>
<dbReference type="InterPro" id="IPR051610">
    <property type="entry name" value="GPI/OXD"/>
</dbReference>
<dbReference type="AlphaFoldDB" id="A0A1I1EXB4"/>
<evidence type="ECO:0000313" key="3">
    <source>
        <dbReference type="EMBL" id="SFB91829.1"/>
    </source>
</evidence>
<name>A0A1I1EXB4_NATHA</name>
<organism evidence="3 4">
    <name type="scientific">Natronobacterium haloterrestre</name>
    <name type="common">Halobiforma haloterrestris</name>
    <dbReference type="NCBI Taxonomy" id="148448"/>
    <lineage>
        <taxon>Archaea</taxon>
        <taxon>Methanobacteriati</taxon>
        <taxon>Methanobacteriota</taxon>
        <taxon>Stenosarchaea group</taxon>
        <taxon>Halobacteria</taxon>
        <taxon>Halobacteriales</taxon>
        <taxon>Natrialbaceae</taxon>
        <taxon>Natronobacterium</taxon>
    </lineage>
</organism>
<dbReference type="InterPro" id="IPR013096">
    <property type="entry name" value="Cupin_2"/>
</dbReference>
<reference evidence="4" key="1">
    <citation type="submission" date="2016-10" db="EMBL/GenBank/DDBJ databases">
        <authorList>
            <person name="Varghese N."/>
            <person name="Submissions S."/>
        </authorList>
    </citation>
    <scope>NUCLEOTIDE SEQUENCE [LARGE SCALE GENOMIC DNA]</scope>
    <source>
        <strain evidence="4">DSM 13078</strain>
    </source>
</reference>
<evidence type="ECO:0000313" key="4">
    <source>
        <dbReference type="Proteomes" id="UP000199161"/>
    </source>
</evidence>
<dbReference type="PANTHER" id="PTHR35848">
    <property type="entry name" value="OXALATE-BINDING PROTEIN"/>
    <property type="match status" value="1"/>
</dbReference>
<dbReference type="SUPFAM" id="SSF51182">
    <property type="entry name" value="RmlC-like cupins"/>
    <property type="match status" value="1"/>
</dbReference>
<dbReference type="GO" id="GO:0046872">
    <property type="term" value="F:metal ion binding"/>
    <property type="evidence" value="ECO:0007669"/>
    <property type="project" value="UniProtKB-KW"/>
</dbReference>
<dbReference type="PANTHER" id="PTHR35848:SF9">
    <property type="entry name" value="SLL1358 PROTEIN"/>
    <property type="match status" value="1"/>
</dbReference>
<gene>
    <name evidence="3" type="ORF">SAMN05444422_10324</name>
</gene>
<evidence type="ECO:0000259" key="2">
    <source>
        <dbReference type="Pfam" id="PF07883"/>
    </source>
</evidence>
<feature type="domain" description="Cupin type-2" evidence="2">
    <location>
        <begin position="36"/>
        <end position="92"/>
    </location>
</feature>
<dbReference type="InterPro" id="IPR014710">
    <property type="entry name" value="RmlC-like_jellyroll"/>
</dbReference>
<sequence length="106" mass="11669">MSDYTTVNYRDVDDRGGMHFLRDELDCENLGVTVLECDPGWEGKPHDHGDEGHEEVYVLTEGEATVTVEGDEIEMSEGDAVRIAPDATRTIHGGDTESRFVLMGAP</sequence>
<protein>
    <submittedName>
        <fullName evidence="3">Cupin domain-containing protein</fullName>
    </submittedName>
</protein>
<keyword evidence="4" id="KW-1185">Reference proteome</keyword>
<dbReference type="Proteomes" id="UP000199161">
    <property type="component" value="Unassembled WGS sequence"/>
</dbReference>
<dbReference type="RefSeq" id="WP_089786504.1">
    <property type="nucleotide sequence ID" value="NZ_FOKW01000003.1"/>
</dbReference>
<accession>A0A1I1EXB4</accession>
<dbReference type="Pfam" id="PF07883">
    <property type="entry name" value="Cupin_2"/>
    <property type="match status" value="1"/>
</dbReference>
<evidence type="ECO:0000256" key="1">
    <source>
        <dbReference type="ARBA" id="ARBA00022723"/>
    </source>
</evidence>
<keyword evidence="1" id="KW-0479">Metal-binding</keyword>
<dbReference type="EMBL" id="FOKW01000003">
    <property type="protein sequence ID" value="SFB91829.1"/>
    <property type="molecule type" value="Genomic_DNA"/>
</dbReference>